<evidence type="ECO:0000313" key="3">
    <source>
        <dbReference type="Proteomes" id="UP001211689"/>
    </source>
</evidence>
<comment type="caution">
    <text evidence="2">The sequence shown here is derived from an EMBL/GenBank/DDBJ whole genome shotgun (WGS) entry which is preliminary data.</text>
</comment>
<reference evidence="2 3" key="1">
    <citation type="submission" date="2022-07" db="EMBL/GenBank/DDBJ databases">
        <title>Genome Analysis of Selected Gammaproteobacteria from Nigerian Food snails.</title>
        <authorList>
            <person name="Okafor A.C."/>
        </authorList>
    </citation>
    <scope>NUCLEOTIDE SEQUENCE [LARGE SCALE GENOMIC DNA]</scope>
    <source>
        <strain evidence="2 3">Awg 2</strain>
    </source>
</reference>
<proteinExistence type="predicted"/>
<gene>
    <name evidence="2" type="ORF">NNO07_23110</name>
</gene>
<keyword evidence="3" id="KW-1185">Reference proteome</keyword>
<accession>A0ABT4YBG0</accession>
<name>A0ABT4YBG0_METRE</name>
<dbReference type="InterPro" id="IPR010982">
    <property type="entry name" value="Lambda_DNA-bd_dom_sf"/>
</dbReference>
<feature type="region of interest" description="Disordered" evidence="1">
    <location>
        <begin position="69"/>
        <end position="89"/>
    </location>
</feature>
<evidence type="ECO:0000256" key="1">
    <source>
        <dbReference type="SAM" id="MobiDB-lite"/>
    </source>
</evidence>
<dbReference type="EMBL" id="JANEWF010000037">
    <property type="protein sequence ID" value="MDA8485964.1"/>
    <property type="molecule type" value="Genomic_DNA"/>
</dbReference>
<protein>
    <submittedName>
        <fullName evidence="2">DNA-binding protein</fullName>
    </submittedName>
</protein>
<evidence type="ECO:0000313" key="2">
    <source>
        <dbReference type="EMBL" id="MDA8485964.1"/>
    </source>
</evidence>
<sequence length="89" mass="9792">MDEIRDRAVLLIRMAGPKKLSLLGETNHERWKNISKGAIRMSTEEIGVLVKMYPQYALWLASGEVAPEAGQTSPAYDEAHSNLPTPNAG</sequence>
<dbReference type="Proteomes" id="UP001211689">
    <property type="component" value="Unassembled WGS sequence"/>
</dbReference>
<keyword evidence="2" id="KW-0238">DNA-binding</keyword>
<dbReference type="GO" id="GO:0003677">
    <property type="term" value="F:DNA binding"/>
    <property type="evidence" value="ECO:0007669"/>
    <property type="project" value="UniProtKB-KW"/>
</dbReference>
<dbReference type="Gene3D" id="1.10.260.40">
    <property type="entry name" value="lambda repressor-like DNA-binding domains"/>
    <property type="match status" value="1"/>
</dbReference>
<organism evidence="2 3">
    <name type="scientific">Metapseudomonas resinovorans</name>
    <name type="common">Pseudomonas resinovorans</name>
    <dbReference type="NCBI Taxonomy" id="53412"/>
    <lineage>
        <taxon>Bacteria</taxon>
        <taxon>Pseudomonadati</taxon>
        <taxon>Pseudomonadota</taxon>
        <taxon>Gammaproteobacteria</taxon>
        <taxon>Pseudomonadales</taxon>
        <taxon>Pseudomonadaceae</taxon>
        <taxon>Metapseudomonas</taxon>
    </lineage>
</organism>